<evidence type="ECO:0000313" key="3">
    <source>
        <dbReference type="Proteomes" id="UP000261828"/>
    </source>
</evidence>
<gene>
    <name evidence="2" type="ORF">DX873_18565</name>
</gene>
<keyword evidence="1" id="KW-0732">Signal</keyword>
<feature type="chain" id="PRO_5016820831" evidence="1">
    <location>
        <begin position="18"/>
        <end position="105"/>
    </location>
</feature>
<dbReference type="PROSITE" id="PS51257">
    <property type="entry name" value="PROKAR_LIPOPROTEIN"/>
    <property type="match status" value="1"/>
</dbReference>
<dbReference type="Proteomes" id="UP000261828">
    <property type="component" value="Unassembled WGS sequence"/>
</dbReference>
<dbReference type="AlphaFoldDB" id="A0A371JKS7"/>
<accession>A0A371JKS7</accession>
<keyword evidence="3" id="KW-1185">Reference proteome</keyword>
<proteinExistence type="predicted"/>
<protein>
    <submittedName>
        <fullName evidence="2">Uncharacterized protein</fullName>
    </submittedName>
</protein>
<dbReference type="RefSeq" id="WP_116185998.1">
    <property type="nucleotide sequence ID" value="NZ_QTJX01000010.1"/>
</dbReference>
<name>A0A371JKS7_9FLAO</name>
<organism evidence="2 3">
    <name type="scientific">Flagellimonas nanhaiensis</name>
    <dbReference type="NCBI Taxonomy" id="2292706"/>
    <lineage>
        <taxon>Bacteria</taxon>
        <taxon>Pseudomonadati</taxon>
        <taxon>Bacteroidota</taxon>
        <taxon>Flavobacteriia</taxon>
        <taxon>Flavobacteriales</taxon>
        <taxon>Flavobacteriaceae</taxon>
        <taxon>Flagellimonas</taxon>
    </lineage>
</organism>
<comment type="caution">
    <text evidence="2">The sequence shown here is derived from an EMBL/GenBank/DDBJ whole genome shotgun (WGS) entry which is preliminary data.</text>
</comment>
<evidence type="ECO:0000313" key="2">
    <source>
        <dbReference type="EMBL" id="RDY57563.1"/>
    </source>
</evidence>
<sequence length="105" mass="12214">MKKILLTLLIIFMISCAGSYQQASHTSNQVYVGMSVKEFKEITGRKAKLEALEYGYTVYKMFDYDAWSGSKTDVKFFYFDSNGKLYKVDGGEFRQKRYQIEVINN</sequence>
<reference evidence="2 3" key="1">
    <citation type="submission" date="2018-08" db="EMBL/GenBank/DDBJ databases">
        <title>Muricauda nanhaiensis sp. nov., isolated from seawater of the South China Sea.</title>
        <authorList>
            <person name="Dang Y."/>
        </authorList>
    </citation>
    <scope>NUCLEOTIDE SEQUENCE [LARGE SCALE GENOMIC DNA]</scope>
    <source>
        <strain evidence="2 3">SM1704</strain>
    </source>
</reference>
<feature type="signal peptide" evidence="1">
    <location>
        <begin position="1"/>
        <end position="17"/>
    </location>
</feature>
<dbReference type="EMBL" id="QTJX01000010">
    <property type="protein sequence ID" value="RDY57563.1"/>
    <property type="molecule type" value="Genomic_DNA"/>
</dbReference>
<evidence type="ECO:0000256" key="1">
    <source>
        <dbReference type="SAM" id="SignalP"/>
    </source>
</evidence>